<feature type="domain" description="PARP-type" evidence="7">
    <location>
        <begin position="8"/>
        <end position="92"/>
    </location>
</feature>
<dbReference type="Gene3D" id="3.30.1740.10">
    <property type="entry name" value="Zinc finger, PARP-type"/>
    <property type="match status" value="2"/>
</dbReference>
<dbReference type="GO" id="GO:0003677">
    <property type="term" value="F:DNA binding"/>
    <property type="evidence" value="ECO:0007669"/>
    <property type="project" value="InterPro"/>
</dbReference>
<sequence length="240" mass="26764">EHSVTNKAGCQQVACKRAGVKIAKGELRWGTNVFFEPDQKYIIQWRHWGCVTPQQLRAVKQLVSDKVEDIPGYGRISTESQEQVRQAFEEGRVPDKDFKDVREDLAKFAPRTYGEITNAVGYKVDIASRAAGCRNSACKDKGVKIAKGELRLGIATPFDDDHEIWVYTHWGCISRFDLTAAQKCLEEECLGGFEALPEEYKAAVVDAFKSGEAVQPSKQQPDAAPRSTKARVTKKRKDGA</sequence>
<evidence type="ECO:0000256" key="6">
    <source>
        <dbReference type="SAM" id="MobiDB-lite"/>
    </source>
</evidence>
<keyword evidence="2" id="KW-0479">Metal-binding</keyword>
<protein>
    <recommendedName>
        <fullName evidence="7">PARP-type domain-containing protein</fullName>
    </recommendedName>
</protein>
<keyword evidence="5" id="KW-0539">Nucleus</keyword>
<dbReference type="SMART" id="SM01336">
    <property type="entry name" value="zf-PARP"/>
    <property type="match status" value="2"/>
</dbReference>
<comment type="caution">
    <text evidence="8">The sequence shown here is derived from an EMBL/GenBank/DDBJ whole genome shotgun (WGS) entry which is preliminary data.</text>
</comment>
<dbReference type="SUPFAM" id="SSF57716">
    <property type="entry name" value="Glucocorticoid receptor-like (DNA-binding domain)"/>
    <property type="match status" value="2"/>
</dbReference>
<evidence type="ECO:0000313" key="8">
    <source>
        <dbReference type="EMBL" id="KAF2871417.1"/>
    </source>
</evidence>
<feature type="non-terminal residue" evidence="8">
    <location>
        <position position="240"/>
    </location>
</feature>
<dbReference type="GO" id="GO:0008270">
    <property type="term" value="F:zinc ion binding"/>
    <property type="evidence" value="ECO:0007669"/>
    <property type="project" value="UniProtKB-KW"/>
</dbReference>
<name>A0A7C8I5M2_9PLEO</name>
<dbReference type="EMBL" id="JAADJZ010000011">
    <property type="protein sequence ID" value="KAF2871417.1"/>
    <property type="molecule type" value="Genomic_DNA"/>
</dbReference>
<dbReference type="PROSITE" id="PS50064">
    <property type="entry name" value="ZF_PARP_2"/>
    <property type="match status" value="1"/>
</dbReference>
<evidence type="ECO:0000256" key="3">
    <source>
        <dbReference type="ARBA" id="ARBA00022771"/>
    </source>
</evidence>
<keyword evidence="3" id="KW-0863">Zinc-finger</keyword>
<accession>A0A7C8I5M2</accession>
<evidence type="ECO:0000256" key="5">
    <source>
        <dbReference type="ARBA" id="ARBA00023242"/>
    </source>
</evidence>
<evidence type="ECO:0000313" key="9">
    <source>
        <dbReference type="Proteomes" id="UP000481861"/>
    </source>
</evidence>
<dbReference type="InterPro" id="IPR036957">
    <property type="entry name" value="Znf_PARP_sf"/>
</dbReference>
<proteinExistence type="predicted"/>
<reference evidence="8 9" key="1">
    <citation type="submission" date="2020-01" db="EMBL/GenBank/DDBJ databases">
        <authorList>
            <consortium name="DOE Joint Genome Institute"/>
            <person name="Haridas S."/>
            <person name="Albert R."/>
            <person name="Binder M."/>
            <person name="Bloem J."/>
            <person name="Labutti K."/>
            <person name="Salamov A."/>
            <person name="Andreopoulos B."/>
            <person name="Baker S.E."/>
            <person name="Barry K."/>
            <person name="Bills G."/>
            <person name="Bluhm B.H."/>
            <person name="Cannon C."/>
            <person name="Castanera R."/>
            <person name="Culley D.E."/>
            <person name="Daum C."/>
            <person name="Ezra D."/>
            <person name="Gonzalez J.B."/>
            <person name="Henrissat B."/>
            <person name="Kuo A."/>
            <person name="Liang C."/>
            <person name="Lipzen A."/>
            <person name="Lutzoni F."/>
            <person name="Magnuson J."/>
            <person name="Mondo S."/>
            <person name="Nolan M."/>
            <person name="Ohm R."/>
            <person name="Pangilinan J."/>
            <person name="Park H.-J.H."/>
            <person name="Ramirez L."/>
            <person name="Alfaro M."/>
            <person name="Sun H."/>
            <person name="Tritt A."/>
            <person name="Yoshinaga Y."/>
            <person name="Zwiers L.-H.L."/>
            <person name="Turgeon B.G."/>
            <person name="Goodwin S.B."/>
            <person name="Spatafora J.W."/>
            <person name="Crous P.W."/>
            <person name="Grigoriev I.V."/>
        </authorList>
    </citation>
    <scope>NUCLEOTIDE SEQUENCE [LARGE SCALE GENOMIC DNA]</scope>
    <source>
        <strain evidence="8 9">CBS 611.86</strain>
    </source>
</reference>
<feature type="region of interest" description="Disordered" evidence="6">
    <location>
        <begin position="213"/>
        <end position="240"/>
    </location>
</feature>
<dbReference type="GO" id="GO:0005634">
    <property type="term" value="C:nucleus"/>
    <property type="evidence" value="ECO:0007669"/>
    <property type="project" value="UniProtKB-SubCell"/>
</dbReference>
<keyword evidence="9" id="KW-1185">Reference proteome</keyword>
<comment type="subcellular location">
    <subcellularLocation>
        <location evidence="1">Nucleus</location>
    </subcellularLocation>
</comment>
<dbReference type="InterPro" id="IPR001510">
    <property type="entry name" value="Znf_PARP"/>
</dbReference>
<organism evidence="8 9">
    <name type="scientific">Massariosphaeria phaeospora</name>
    <dbReference type="NCBI Taxonomy" id="100035"/>
    <lineage>
        <taxon>Eukaryota</taxon>
        <taxon>Fungi</taxon>
        <taxon>Dikarya</taxon>
        <taxon>Ascomycota</taxon>
        <taxon>Pezizomycotina</taxon>
        <taxon>Dothideomycetes</taxon>
        <taxon>Pleosporomycetidae</taxon>
        <taxon>Pleosporales</taxon>
        <taxon>Pleosporales incertae sedis</taxon>
        <taxon>Massariosphaeria</taxon>
    </lineage>
</organism>
<feature type="non-terminal residue" evidence="8">
    <location>
        <position position="1"/>
    </location>
</feature>
<keyword evidence="4" id="KW-0862">Zinc</keyword>
<evidence type="ECO:0000256" key="1">
    <source>
        <dbReference type="ARBA" id="ARBA00004123"/>
    </source>
</evidence>
<evidence type="ECO:0000256" key="2">
    <source>
        <dbReference type="ARBA" id="ARBA00022723"/>
    </source>
</evidence>
<evidence type="ECO:0000256" key="4">
    <source>
        <dbReference type="ARBA" id="ARBA00022833"/>
    </source>
</evidence>
<evidence type="ECO:0000259" key="7">
    <source>
        <dbReference type="PROSITE" id="PS50064"/>
    </source>
</evidence>
<dbReference type="OrthoDB" id="429950at2759"/>
<dbReference type="Pfam" id="PF00645">
    <property type="entry name" value="zf-PARP"/>
    <property type="match status" value="2"/>
</dbReference>
<feature type="compositionally biased region" description="Basic residues" evidence="6">
    <location>
        <begin position="228"/>
        <end position="240"/>
    </location>
</feature>
<dbReference type="AlphaFoldDB" id="A0A7C8I5M2"/>
<dbReference type="Proteomes" id="UP000481861">
    <property type="component" value="Unassembled WGS sequence"/>
</dbReference>
<gene>
    <name evidence="8" type="ORF">BDV95DRAFT_462473</name>
</gene>